<dbReference type="CDD" id="cd12214">
    <property type="entry name" value="ChiA1_BD"/>
    <property type="match status" value="1"/>
</dbReference>
<dbReference type="CDD" id="cd21177">
    <property type="entry name" value="LPMO_AA10"/>
    <property type="match status" value="1"/>
</dbReference>
<evidence type="ECO:0000256" key="3">
    <source>
        <dbReference type="SAM" id="MobiDB-lite"/>
    </source>
</evidence>
<dbReference type="Pfam" id="PF02839">
    <property type="entry name" value="CBM_5_12"/>
    <property type="match status" value="1"/>
</dbReference>
<keyword evidence="2" id="KW-0378">Hydrolase</keyword>
<feature type="compositionally biased region" description="Pro residues" evidence="3">
    <location>
        <begin position="179"/>
        <end position="196"/>
    </location>
</feature>
<sequence>MHMRRKLIASMAGVGLAPLFVVAMPTATANAHGYVSSPPSRQALCASERVPDCGAIKWEPHSVEGPKGLRSCSGGNARFAVLDDDSRNWPATSVGNTVTFNWILTARHATSTWEYYVGDRRVAVFDDAGRQPGSRVSHTVDLRGVGGKQKVLAIWNIADTANAFYSCVDVQVGDGGGDPSPPPTDPPPTDPPPNPPDTGTWAAGSQYATGDQVTYNGADYRCRQSHTAQEGWDPASTPALWQKI</sequence>
<dbReference type="GO" id="GO:0030246">
    <property type="term" value="F:carbohydrate binding"/>
    <property type="evidence" value="ECO:0007669"/>
    <property type="project" value="InterPro"/>
</dbReference>
<dbReference type="Gene3D" id="2.70.50.50">
    <property type="entry name" value="chitin-binding protein cbp21"/>
    <property type="match status" value="1"/>
</dbReference>
<dbReference type="InterPro" id="IPR003610">
    <property type="entry name" value="CBM5/12"/>
</dbReference>
<dbReference type="InterPro" id="IPR051024">
    <property type="entry name" value="GlcNAc_Chitin_IntDeg"/>
</dbReference>
<dbReference type="Proteomes" id="UP000243799">
    <property type="component" value="Unassembled WGS sequence"/>
</dbReference>
<reference evidence="7" key="1">
    <citation type="submission" date="2016-10" db="EMBL/GenBank/DDBJ databases">
        <authorList>
            <person name="Varghese N."/>
            <person name="Submissions S."/>
        </authorList>
    </citation>
    <scope>NUCLEOTIDE SEQUENCE [LARGE SCALE GENOMIC DNA]</scope>
    <source>
        <strain evidence="7">CGMCC 4.3568</strain>
    </source>
</reference>
<dbReference type="AlphaFoldDB" id="A0A1I1BMU5"/>
<proteinExistence type="predicted"/>
<dbReference type="RefSeq" id="WP_091675222.1">
    <property type="nucleotide sequence ID" value="NZ_FOKG01000014.1"/>
</dbReference>
<dbReference type="SUPFAM" id="SSF51055">
    <property type="entry name" value="Carbohydrate binding domain"/>
    <property type="match status" value="1"/>
</dbReference>
<dbReference type="PANTHER" id="PTHR34823:SF1">
    <property type="entry name" value="CHITIN-BINDING TYPE-4 DOMAIN-CONTAINING PROTEIN"/>
    <property type="match status" value="1"/>
</dbReference>
<dbReference type="GO" id="GO:0005975">
    <property type="term" value="P:carbohydrate metabolic process"/>
    <property type="evidence" value="ECO:0007669"/>
    <property type="project" value="InterPro"/>
</dbReference>
<evidence type="ECO:0000259" key="5">
    <source>
        <dbReference type="SMART" id="SM00495"/>
    </source>
</evidence>
<organism evidence="6 7">
    <name type="scientific">Amycolatopsis marina</name>
    <dbReference type="NCBI Taxonomy" id="490629"/>
    <lineage>
        <taxon>Bacteria</taxon>
        <taxon>Bacillati</taxon>
        <taxon>Actinomycetota</taxon>
        <taxon>Actinomycetes</taxon>
        <taxon>Pseudonocardiales</taxon>
        <taxon>Pseudonocardiaceae</taxon>
        <taxon>Amycolatopsis</taxon>
    </lineage>
</organism>
<dbReference type="SMART" id="SM00495">
    <property type="entry name" value="ChtBD3"/>
    <property type="match status" value="1"/>
</dbReference>
<feature type="chain" id="PRO_5017282609" evidence="4">
    <location>
        <begin position="32"/>
        <end position="244"/>
    </location>
</feature>
<feature type="domain" description="Chitin-binding type-3" evidence="5">
    <location>
        <begin position="198"/>
        <end position="244"/>
    </location>
</feature>
<dbReference type="InterPro" id="IPR004302">
    <property type="entry name" value="Cellulose/chitin-bd_N"/>
</dbReference>
<dbReference type="EMBL" id="FOKG01000014">
    <property type="protein sequence ID" value="SFB49703.1"/>
    <property type="molecule type" value="Genomic_DNA"/>
</dbReference>
<evidence type="ECO:0000313" key="6">
    <source>
        <dbReference type="EMBL" id="SFB49703.1"/>
    </source>
</evidence>
<evidence type="ECO:0000256" key="1">
    <source>
        <dbReference type="ARBA" id="ARBA00022729"/>
    </source>
</evidence>
<dbReference type="InterPro" id="IPR036573">
    <property type="entry name" value="CBM_sf_5/12"/>
</dbReference>
<evidence type="ECO:0000256" key="4">
    <source>
        <dbReference type="SAM" id="SignalP"/>
    </source>
</evidence>
<feature type="signal peptide" evidence="4">
    <location>
        <begin position="1"/>
        <end position="31"/>
    </location>
</feature>
<evidence type="ECO:0000256" key="2">
    <source>
        <dbReference type="ARBA" id="ARBA00022801"/>
    </source>
</evidence>
<feature type="region of interest" description="Disordered" evidence="3">
    <location>
        <begin position="172"/>
        <end position="206"/>
    </location>
</feature>
<dbReference type="SUPFAM" id="SSF81296">
    <property type="entry name" value="E set domains"/>
    <property type="match status" value="1"/>
</dbReference>
<evidence type="ECO:0000313" key="7">
    <source>
        <dbReference type="Proteomes" id="UP000243799"/>
    </source>
</evidence>
<dbReference type="InterPro" id="IPR014756">
    <property type="entry name" value="Ig_E-set"/>
</dbReference>
<keyword evidence="1 4" id="KW-0732">Signal</keyword>
<dbReference type="GO" id="GO:0004553">
    <property type="term" value="F:hydrolase activity, hydrolyzing O-glycosyl compounds"/>
    <property type="evidence" value="ECO:0007669"/>
    <property type="project" value="InterPro"/>
</dbReference>
<dbReference type="GO" id="GO:0005576">
    <property type="term" value="C:extracellular region"/>
    <property type="evidence" value="ECO:0007669"/>
    <property type="project" value="InterPro"/>
</dbReference>
<dbReference type="Gene3D" id="2.10.10.20">
    <property type="entry name" value="Carbohydrate-binding module superfamily 5/12"/>
    <property type="match status" value="1"/>
</dbReference>
<gene>
    <name evidence="6" type="ORF">SAMN05216266_11487</name>
</gene>
<dbReference type="PANTHER" id="PTHR34823">
    <property type="entry name" value="GLCNAC-BINDING PROTEIN A"/>
    <property type="match status" value="1"/>
</dbReference>
<dbReference type="STRING" id="490629.SAMN05216266_11487"/>
<name>A0A1I1BMU5_9PSEU</name>
<keyword evidence="7" id="KW-1185">Reference proteome</keyword>
<accession>A0A1I1BMU5</accession>
<dbReference type="OrthoDB" id="2702399at2"/>
<dbReference type="Pfam" id="PF03067">
    <property type="entry name" value="LPMO_10"/>
    <property type="match status" value="1"/>
</dbReference>
<protein>
    <submittedName>
        <fullName evidence="6">Chitin-binding protein</fullName>
    </submittedName>
</protein>